<accession>A0A117NL43</accession>
<proteinExistence type="predicted"/>
<organism evidence="1 2">
    <name type="scientific">Penicillium freii</name>
    <dbReference type="NCBI Taxonomy" id="48697"/>
    <lineage>
        <taxon>Eukaryota</taxon>
        <taxon>Fungi</taxon>
        <taxon>Dikarya</taxon>
        <taxon>Ascomycota</taxon>
        <taxon>Pezizomycotina</taxon>
        <taxon>Eurotiomycetes</taxon>
        <taxon>Eurotiomycetidae</taxon>
        <taxon>Eurotiales</taxon>
        <taxon>Aspergillaceae</taxon>
        <taxon>Penicillium</taxon>
    </lineage>
</organism>
<reference evidence="1 2" key="1">
    <citation type="submission" date="2015-10" db="EMBL/GenBank/DDBJ databases">
        <title>Genome sequencing of Penicillium freii.</title>
        <authorList>
            <person name="Nguyen H.D."/>
            <person name="Visagie C.M."/>
            <person name="Seifert K.A."/>
        </authorList>
    </citation>
    <scope>NUCLEOTIDE SEQUENCE [LARGE SCALE GENOMIC DNA]</scope>
    <source>
        <strain evidence="1 2">DAOM 242723</strain>
    </source>
</reference>
<gene>
    <name evidence="1" type="ORF">ACN42_g10086</name>
</gene>
<dbReference type="EMBL" id="LLXE01000399">
    <property type="protein sequence ID" value="KUM57110.1"/>
    <property type="molecule type" value="Genomic_DNA"/>
</dbReference>
<keyword evidence="2" id="KW-1185">Reference proteome</keyword>
<sequence>MRGDSACPGGREKTCIPTYSFYLLHDLSSFPAHRSLTPHLIGHFISCLSRSKLRMAKRVCGIRSIKGGVNDSAGGDPHREPALRVVVAKLNVMARSPVKLVDGTRSRSCVATQDLEPRKGKQEN</sequence>
<comment type="caution">
    <text evidence="1">The sequence shown here is derived from an EMBL/GenBank/DDBJ whole genome shotgun (WGS) entry which is preliminary data.</text>
</comment>
<dbReference type="Proteomes" id="UP000055045">
    <property type="component" value="Unassembled WGS sequence"/>
</dbReference>
<evidence type="ECO:0000313" key="1">
    <source>
        <dbReference type="EMBL" id="KUM57110.1"/>
    </source>
</evidence>
<evidence type="ECO:0000313" key="2">
    <source>
        <dbReference type="Proteomes" id="UP000055045"/>
    </source>
</evidence>
<dbReference type="AlphaFoldDB" id="A0A117NL43"/>
<protein>
    <submittedName>
        <fullName evidence="1">Uncharacterized protein</fullName>
    </submittedName>
</protein>
<name>A0A117NL43_PENFR</name>